<dbReference type="AlphaFoldDB" id="A0A5J6MJ75"/>
<keyword evidence="2 3" id="KW-0663">Pyridoxal phosphate</keyword>
<name>A0A5J6MJ75_9PROT</name>
<evidence type="ECO:0000256" key="2">
    <source>
        <dbReference type="ARBA" id="ARBA00022898"/>
    </source>
</evidence>
<gene>
    <name evidence="4" type="primary">atrB</name>
    <name evidence="4" type="ORF">FRZ44_18400</name>
</gene>
<dbReference type="PANTHER" id="PTHR43713">
    <property type="entry name" value="GLUTAMATE-1-SEMIALDEHYDE 2,1-AMINOMUTASE"/>
    <property type="match status" value="1"/>
</dbReference>
<dbReference type="Gene3D" id="3.40.640.10">
    <property type="entry name" value="Type I PLP-dependent aspartate aminotransferase-like (Major domain)"/>
    <property type="match status" value="1"/>
</dbReference>
<evidence type="ECO:0000313" key="5">
    <source>
        <dbReference type="Proteomes" id="UP000326202"/>
    </source>
</evidence>
<dbReference type="RefSeq" id="WP_151176888.1">
    <property type="nucleotide sequence ID" value="NZ_CP042906.1"/>
</dbReference>
<evidence type="ECO:0000256" key="3">
    <source>
        <dbReference type="RuleBase" id="RU003560"/>
    </source>
</evidence>
<dbReference type="GO" id="GO:0008483">
    <property type="term" value="F:transaminase activity"/>
    <property type="evidence" value="ECO:0007669"/>
    <property type="project" value="UniProtKB-KW"/>
</dbReference>
<keyword evidence="4" id="KW-0808">Transferase</keyword>
<evidence type="ECO:0000313" key="4">
    <source>
        <dbReference type="EMBL" id="QEX16545.1"/>
    </source>
</evidence>
<dbReference type="SUPFAM" id="SSF53383">
    <property type="entry name" value="PLP-dependent transferases"/>
    <property type="match status" value="1"/>
</dbReference>
<reference evidence="4 5" key="1">
    <citation type="submission" date="2019-08" db="EMBL/GenBank/DDBJ databases">
        <title>Hyperibacter terrae gen. nov., sp. nov. and Hyperibacter viscosus sp. nov., two new members in the family Rhodospirillaceae isolated from the rhizosphere of Hypericum perforatum.</title>
        <authorList>
            <person name="Noviana Z."/>
        </authorList>
    </citation>
    <scope>NUCLEOTIDE SEQUENCE [LARGE SCALE GENOMIC DNA]</scope>
    <source>
        <strain evidence="4 5">R5913</strain>
    </source>
</reference>
<dbReference type="Gene3D" id="3.90.1150.10">
    <property type="entry name" value="Aspartate Aminotransferase, domain 1"/>
    <property type="match status" value="1"/>
</dbReference>
<dbReference type="PANTHER" id="PTHR43713:SF3">
    <property type="entry name" value="GLUTAMATE-1-SEMIALDEHYDE 2,1-AMINOMUTASE 1, CHLOROPLASTIC-RELATED"/>
    <property type="match status" value="1"/>
</dbReference>
<evidence type="ECO:0000256" key="1">
    <source>
        <dbReference type="ARBA" id="ARBA00001933"/>
    </source>
</evidence>
<dbReference type="InterPro" id="IPR015421">
    <property type="entry name" value="PyrdxlP-dep_Trfase_major"/>
</dbReference>
<comment type="cofactor">
    <cofactor evidence="1">
        <name>pyridoxal 5'-phosphate</name>
        <dbReference type="ChEBI" id="CHEBI:597326"/>
    </cofactor>
</comment>
<organism evidence="4 5">
    <name type="scientific">Hypericibacter terrae</name>
    <dbReference type="NCBI Taxonomy" id="2602015"/>
    <lineage>
        <taxon>Bacteria</taxon>
        <taxon>Pseudomonadati</taxon>
        <taxon>Pseudomonadota</taxon>
        <taxon>Alphaproteobacteria</taxon>
        <taxon>Rhodospirillales</taxon>
        <taxon>Dongiaceae</taxon>
        <taxon>Hypericibacter</taxon>
    </lineage>
</organism>
<dbReference type="Proteomes" id="UP000326202">
    <property type="component" value="Chromosome"/>
</dbReference>
<keyword evidence="5" id="KW-1185">Reference proteome</keyword>
<dbReference type="KEGG" id="htq:FRZ44_18400"/>
<comment type="similarity">
    <text evidence="3">Belongs to the class-III pyridoxal-phosphate-dependent aminotransferase family.</text>
</comment>
<dbReference type="InterPro" id="IPR015424">
    <property type="entry name" value="PyrdxlP-dep_Trfase"/>
</dbReference>
<keyword evidence="4" id="KW-0032">Aminotransferase</keyword>
<proteinExistence type="inferred from homology"/>
<dbReference type="GO" id="GO:0030170">
    <property type="term" value="F:pyridoxal phosphate binding"/>
    <property type="evidence" value="ECO:0007669"/>
    <property type="project" value="InterPro"/>
</dbReference>
<dbReference type="InterPro" id="IPR005814">
    <property type="entry name" value="Aminotrans_3"/>
</dbReference>
<dbReference type="EMBL" id="CP042906">
    <property type="protein sequence ID" value="QEX16545.1"/>
    <property type="molecule type" value="Genomic_DNA"/>
</dbReference>
<dbReference type="OrthoDB" id="9801052at2"/>
<dbReference type="Pfam" id="PF00202">
    <property type="entry name" value="Aminotran_3"/>
    <property type="match status" value="1"/>
</dbReference>
<sequence>MALNSIEETYRSRTPKSAALLQRASQSLPGGLTRNFGYFRPYPVVQQRGSGPYLWDVDGNRYVDLNYNGLSLIHGHAYKPIAQALAKATEDGWAWLGTNLPQIEFAETLCKRIAIFDKVLFTNSGTEASMLAVKMARGFTKRQLILKAHGGYHGTYSDLEAGLHGQGEIAGHTLLAEFNNAADFERVLAQHGSKIAAVVLEPVMYTGVVMPALPGFLNQVQAAARKAGALFVLDDCLMLRLAVGGSAEKFGLEPDITFLGKFVGGGMPVGAVGARREIMDLADPAKADGIYHGGSFNGNVLASVAGRIAVEHLTAERIARMDAQADRIRQALEAKAKAVGLSLYVLCEGSVMGLYFSATKPKPGSELPNPDLSGRYHLACLNRGVQMGPGGMVSMSTAMTDESTAEAIAGMCAALEDVRP</sequence>
<protein>
    <submittedName>
        <fullName evidence="4">Aspartate aminotransferase family protein</fullName>
    </submittedName>
</protein>
<dbReference type="InterPro" id="IPR015422">
    <property type="entry name" value="PyrdxlP-dep_Trfase_small"/>
</dbReference>
<accession>A0A5J6MJ75</accession>